<feature type="region of interest" description="Disordered" evidence="7">
    <location>
        <begin position="514"/>
        <end position="538"/>
    </location>
</feature>
<dbReference type="PANTHER" id="PTHR47969:SF33">
    <property type="entry name" value="KINESIN-LIKE PROTEIN"/>
    <property type="match status" value="1"/>
</dbReference>
<gene>
    <name evidence="10" type="primary">LOC102807359</name>
</gene>
<evidence type="ECO:0000256" key="6">
    <source>
        <dbReference type="RuleBase" id="RU000394"/>
    </source>
</evidence>
<feature type="domain" description="Kinesin motor" evidence="8">
    <location>
        <begin position="59"/>
        <end position="395"/>
    </location>
</feature>
<comment type="similarity">
    <text evidence="5 6">Belongs to the TRAFAC class myosin-kinesin ATPase superfamily. Kinesin family.</text>
</comment>
<feature type="region of interest" description="Disordered" evidence="7">
    <location>
        <begin position="588"/>
        <end position="868"/>
    </location>
</feature>
<keyword evidence="9" id="KW-1185">Reference proteome</keyword>
<evidence type="ECO:0000256" key="3">
    <source>
        <dbReference type="ARBA" id="ARBA00022840"/>
    </source>
</evidence>
<sequence>MDSQSDNTDSPLSDTAEPTSEKADTRVNTLSGLSQHSTRSSLTSAPDAHFVQDESEDSSIKVVVRVRPLNDGEITRHDSMAIELPGNNNVVIDQPGKKKSFTFNAVFELSASQQDVFDNCGIKQLIEMSIDGYASTAFAYGQTGSGKTYTITGPFNLNENPNPELYGMIQRSFEYLFMNLQKNTDKAGITYTLSASYLEIYNEQVKDLLNPSQRDNLLVRWSKTKGFYVENLFLVECETIDDMLAVLEEGLSYRQTGSNNINEHSSRSHSMLTIFIDSEVVNDDTLYITKQGKLSFVDLAGSEKIKELGNTGDLLSETTNINKSLLTLGNCISSLSDPKKKNGYIPYRDSKLTKLLADSLGGNGVTLMIACVSPSTYSVSESMNTIRYANRAKKIKNKPVIRMDPREKLIMSLKRECKLLRSENDYLRTQFTKKLNGGEILQLPKMQTTTNGHVAVNSSKNSQVKKVEDVKKEKSTRRESTNSSISTSLSMKSAADNGLYEMLQEYMVENENLRSENNELVGSRERARREHEHLSKENDKLVRKMEDLERYSFFSRTSSGRSSRPLVLGSVNSSWSEATTALFQQDTTPQMQYPPPQYQQPSLLPRQSPLQQPPPGQPPPGLPAQAFQQYSQQQQLPPPPPPQQAYQGIPHGSNAGAAASNPTVQRDTRVNGHHQPPLTYRKEQVPPKKQLHELPPVDNMKGVPNNYKASKQPPYQQQKIPSKQVSPQQQQQVVTSTSKNKPLESPRGQDGGSYVDRFQQQQTFNKSYGPPVANRPHEQTTPRQANINIPPVRGLERKDDYESGSPHQTQILKQVPLSTRSSTEKLASNKQVKSKADNKVTSDPFLNDIPPTPVATPPAVKYTPKGSHQMLQVSTLDVSQNAKQPGNWDQINDKLREELQELDGEIEYMKYMNKSQTSTTTTTTKPTNKPVPKPRRR</sequence>
<evidence type="ECO:0000256" key="1">
    <source>
        <dbReference type="ARBA" id="ARBA00004245"/>
    </source>
</evidence>
<dbReference type="InterPro" id="IPR027640">
    <property type="entry name" value="Kinesin-like_fam"/>
</dbReference>
<keyword evidence="3 5" id="KW-0067">ATP-binding</keyword>
<feature type="compositionally biased region" description="Low complexity" evidence="7">
    <location>
        <begin position="599"/>
        <end position="610"/>
    </location>
</feature>
<dbReference type="SMART" id="SM00129">
    <property type="entry name" value="KISc"/>
    <property type="match status" value="1"/>
</dbReference>
<feature type="compositionally biased region" description="Basic and acidic residues" evidence="7">
    <location>
        <begin position="465"/>
        <end position="480"/>
    </location>
</feature>
<feature type="compositionally biased region" description="Polar residues" evidence="7">
    <location>
        <begin position="805"/>
        <end position="831"/>
    </location>
</feature>
<dbReference type="PROSITE" id="PS00411">
    <property type="entry name" value="KINESIN_MOTOR_1"/>
    <property type="match status" value="1"/>
</dbReference>
<evidence type="ECO:0000256" key="5">
    <source>
        <dbReference type="PROSITE-ProRule" id="PRU00283"/>
    </source>
</evidence>
<dbReference type="PANTHER" id="PTHR47969">
    <property type="entry name" value="CHROMOSOME-ASSOCIATED KINESIN KIF4A-RELATED"/>
    <property type="match status" value="1"/>
</dbReference>
<evidence type="ECO:0000313" key="9">
    <source>
        <dbReference type="Proteomes" id="UP000694865"/>
    </source>
</evidence>
<feature type="compositionally biased region" description="Low complexity" evidence="7">
    <location>
        <begin position="481"/>
        <end position="490"/>
    </location>
</feature>
<feature type="region of interest" description="Disordered" evidence="7">
    <location>
        <begin position="913"/>
        <end position="937"/>
    </location>
</feature>
<dbReference type="InterPro" id="IPR019821">
    <property type="entry name" value="Kinesin_motor_CS"/>
</dbReference>
<keyword evidence="5 6" id="KW-0505">Motor protein</keyword>
<evidence type="ECO:0000259" key="8">
    <source>
        <dbReference type="PROSITE" id="PS50067"/>
    </source>
</evidence>
<feature type="compositionally biased region" description="Pro residues" evidence="7">
    <location>
        <begin position="611"/>
        <end position="622"/>
    </location>
</feature>
<feature type="compositionally biased region" description="Low complexity" evidence="7">
    <location>
        <begin position="913"/>
        <end position="930"/>
    </location>
</feature>
<dbReference type="PRINTS" id="PR00380">
    <property type="entry name" value="KINESINHEAVY"/>
</dbReference>
<feature type="compositionally biased region" description="Low complexity" evidence="7">
    <location>
        <begin position="623"/>
        <end position="635"/>
    </location>
</feature>
<feature type="compositionally biased region" description="Low complexity" evidence="7">
    <location>
        <begin position="716"/>
        <end position="739"/>
    </location>
</feature>
<evidence type="ECO:0000256" key="7">
    <source>
        <dbReference type="SAM" id="MobiDB-lite"/>
    </source>
</evidence>
<feature type="region of interest" description="Disordered" evidence="7">
    <location>
        <begin position="1"/>
        <end position="57"/>
    </location>
</feature>
<feature type="compositionally biased region" description="Polar residues" evidence="7">
    <location>
        <begin position="1"/>
        <end position="18"/>
    </location>
</feature>
<feature type="compositionally biased region" description="Polar residues" evidence="7">
    <location>
        <begin position="26"/>
        <end position="44"/>
    </location>
</feature>
<keyword evidence="4" id="KW-0963">Cytoplasm</keyword>
<feature type="binding site" evidence="5">
    <location>
        <begin position="141"/>
        <end position="148"/>
    </location>
    <ligand>
        <name>ATP</name>
        <dbReference type="ChEBI" id="CHEBI:30616"/>
    </ligand>
</feature>
<evidence type="ECO:0000313" key="10">
    <source>
        <dbReference type="RefSeq" id="XP_006816819.1"/>
    </source>
</evidence>
<dbReference type="CDD" id="cd00106">
    <property type="entry name" value="KISc"/>
    <property type="match status" value="1"/>
</dbReference>
<dbReference type="Proteomes" id="UP000694865">
    <property type="component" value="Unplaced"/>
</dbReference>
<dbReference type="PROSITE" id="PS50067">
    <property type="entry name" value="KINESIN_MOTOR_2"/>
    <property type="match status" value="1"/>
</dbReference>
<evidence type="ECO:0000256" key="2">
    <source>
        <dbReference type="ARBA" id="ARBA00022741"/>
    </source>
</evidence>
<comment type="subcellular location">
    <subcellularLocation>
        <location evidence="1">Cytoplasm</location>
        <location evidence="1">Cytoskeleton</location>
    </subcellularLocation>
</comment>
<proteinExistence type="inferred from homology"/>
<dbReference type="SUPFAM" id="SSF52540">
    <property type="entry name" value="P-loop containing nucleoside triphosphate hydrolases"/>
    <property type="match status" value="1"/>
</dbReference>
<feature type="region of interest" description="Disordered" evidence="7">
    <location>
        <begin position="452"/>
        <end position="490"/>
    </location>
</feature>
<dbReference type="InterPro" id="IPR036961">
    <property type="entry name" value="Kinesin_motor_dom_sf"/>
</dbReference>
<reference evidence="10" key="1">
    <citation type="submission" date="2025-08" db="UniProtKB">
        <authorList>
            <consortium name="RefSeq"/>
        </authorList>
    </citation>
    <scope>IDENTIFICATION</scope>
    <source>
        <tissue evidence="10">Testes</tissue>
    </source>
</reference>
<dbReference type="Pfam" id="PF00225">
    <property type="entry name" value="Kinesin"/>
    <property type="match status" value="1"/>
</dbReference>
<accession>A0ABM0M9X8</accession>
<dbReference type="InterPro" id="IPR001752">
    <property type="entry name" value="Kinesin_motor_dom"/>
</dbReference>
<keyword evidence="6" id="KW-0493">Microtubule</keyword>
<organism evidence="9 10">
    <name type="scientific">Saccoglossus kowalevskii</name>
    <name type="common">Acorn worm</name>
    <dbReference type="NCBI Taxonomy" id="10224"/>
    <lineage>
        <taxon>Eukaryota</taxon>
        <taxon>Metazoa</taxon>
        <taxon>Hemichordata</taxon>
        <taxon>Enteropneusta</taxon>
        <taxon>Harrimaniidae</taxon>
        <taxon>Saccoglossus</taxon>
    </lineage>
</organism>
<keyword evidence="4" id="KW-0206">Cytoskeleton</keyword>
<evidence type="ECO:0000256" key="4">
    <source>
        <dbReference type="ARBA" id="ARBA00023212"/>
    </source>
</evidence>
<feature type="compositionally biased region" description="Polar residues" evidence="7">
    <location>
        <begin position="452"/>
        <end position="462"/>
    </location>
</feature>
<protein>
    <recommendedName>
        <fullName evidence="6">Kinesin-like protein</fullName>
    </recommendedName>
</protein>
<keyword evidence="2 5" id="KW-0547">Nucleotide-binding</keyword>
<dbReference type="InterPro" id="IPR027417">
    <property type="entry name" value="P-loop_NTPase"/>
</dbReference>
<name>A0ABM0M9X8_SACKO</name>
<dbReference type="RefSeq" id="XP_006816819.1">
    <property type="nucleotide sequence ID" value="XM_006816756.1"/>
</dbReference>
<dbReference type="GeneID" id="102807359"/>
<feature type="compositionally biased region" description="Basic and acidic residues" evidence="7">
    <location>
        <begin position="680"/>
        <end position="692"/>
    </location>
</feature>
<dbReference type="Gene3D" id="3.40.850.10">
    <property type="entry name" value="Kinesin motor domain"/>
    <property type="match status" value="1"/>
</dbReference>